<dbReference type="AlphaFoldDB" id="A0AAW0EDB8"/>
<feature type="region of interest" description="Disordered" evidence="1">
    <location>
        <begin position="67"/>
        <end position="87"/>
    </location>
</feature>
<evidence type="ECO:0000313" key="3">
    <source>
        <dbReference type="Proteomes" id="UP001362999"/>
    </source>
</evidence>
<feature type="region of interest" description="Disordered" evidence="1">
    <location>
        <begin position="201"/>
        <end position="231"/>
    </location>
</feature>
<name>A0AAW0EDB8_9AGAR</name>
<keyword evidence="3" id="KW-1185">Reference proteome</keyword>
<protein>
    <submittedName>
        <fullName evidence="2">Uncharacterized protein</fullName>
    </submittedName>
</protein>
<feature type="compositionally biased region" description="Basic residues" evidence="1">
    <location>
        <begin position="211"/>
        <end position="225"/>
    </location>
</feature>
<evidence type="ECO:0000313" key="2">
    <source>
        <dbReference type="EMBL" id="KAK7062163.1"/>
    </source>
</evidence>
<evidence type="ECO:0000256" key="1">
    <source>
        <dbReference type="SAM" id="MobiDB-lite"/>
    </source>
</evidence>
<reference evidence="2 3" key="1">
    <citation type="journal article" date="2024" name="J Genomics">
        <title>Draft genome sequencing and assembly of Favolaschia claudopus CIRM-BRFM 2984 isolated from oak limbs.</title>
        <authorList>
            <person name="Navarro D."/>
            <person name="Drula E."/>
            <person name="Chaduli D."/>
            <person name="Cazenave R."/>
            <person name="Ahrendt S."/>
            <person name="Wang J."/>
            <person name="Lipzen A."/>
            <person name="Daum C."/>
            <person name="Barry K."/>
            <person name="Grigoriev I.V."/>
            <person name="Favel A."/>
            <person name="Rosso M.N."/>
            <person name="Martin F."/>
        </authorList>
    </citation>
    <scope>NUCLEOTIDE SEQUENCE [LARGE SCALE GENOMIC DNA]</scope>
    <source>
        <strain evidence="2 3">CIRM-BRFM 2984</strain>
    </source>
</reference>
<organism evidence="2 3">
    <name type="scientific">Favolaschia claudopus</name>
    <dbReference type="NCBI Taxonomy" id="2862362"/>
    <lineage>
        <taxon>Eukaryota</taxon>
        <taxon>Fungi</taxon>
        <taxon>Dikarya</taxon>
        <taxon>Basidiomycota</taxon>
        <taxon>Agaricomycotina</taxon>
        <taxon>Agaricomycetes</taxon>
        <taxon>Agaricomycetidae</taxon>
        <taxon>Agaricales</taxon>
        <taxon>Marasmiineae</taxon>
        <taxon>Mycenaceae</taxon>
        <taxon>Favolaschia</taxon>
    </lineage>
</organism>
<dbReference type="EMBL" id="JAWWNJ010000002">
    <property type="protein sequence ID" value="KAK7062163.1"/>
    <property type="molecule type" value="Genomic_DNA"/>
</dbReference>
<comment type="caution">
    <text evidence="2">The sequence shown here is derived from an EMBL/GenBank/DDBJ whole genome shotgun (WGS) entry which is preliminary data.</text>
</comment>
<sequence length="231" mass="26001">MGIWLESRLYHFLDCGHICYAVRNLWVNNERHQCGDHNAGCLSHFGLEFGSGGRIFYHCYDEQHHDDHHHPTSSSQHGGHDNLLPHGPTLVQAKRSRLWAQFHSSALGLPRLPSRSANRPAIPGPSLSHSRLAHISSSNISEFLAAALLRGKMALIASIPHRVQAPPLRCTGRLGLRQAAPVRSPQPVLWPVLLRPLPRRSHLHLPPPLRRAARRRQPPTRHHQLRSALRS</sequence>
<proteinExistence type="predicted"/>
<dbReference type="Proteomes" id="UP001362999">
    <property type="component" value="Unassembled WGS sequence"/>
</dbReference>
<gene>
    <name evidence="2" type="ORF">R3P38DRAFT_689463</name>
</gene>
<accession>A0AAW0EDB8</accession>